<dbReference type="AlphaFoldDB" id="A0A5R9KA89"/>
<evidence type="ECO:0000313" key="2">
    <source>
        <dbReference type="EMBL" id="TLU91698.1"/>
    </source>
</evidence>
<dbReference type="SUPFAM" id="SSF88723">
    <property type="entry name" value="PIN domain-like"/>
    <property type="match status" value="1"/>
</dbReference>
<dbReference type="Gene3D" id="3.40.50.1010">
    <property type="entry name" value="5'-nuclease"/>
    <property type="match status" value="1"/>
</dbReference>
<dbReference type="InterPro" id="IPR041705">
    <property type="entry name" value="PIN_Sll0205"/>
</dbReference>
<protein>
    <submittedName>
        <fullName evidence="2">Type II toxin-antitoxin system VapC family toxin</fullName>
    </submittedName>
</protein>
<reference evidence="2 3" key="1">
    <citation type="submission" date="2019-05" db="EMBL/GenBank/DDBJ databases">
        <authorList>
            <person name="Qu J.-H."/>
        </authorList>
    </citation>
    <scope>NUCLEOTIDE SEQUENCE [LARGE SCALE GENOMIC DNA]</scope>
    <source>
        <strain evidence="2 3">Z12</strain>
    </source>
</reference>
<comment type="caution">
    <text evidence="2">The sequence shown here is derived from an EMBL/GenBank/DDBJ whole genome shotgun (WGS) entry which is preliminary data.</text>
</comment>
<proteinExistence type="predicted"/>
<organism evidence="2 3">
    <name type="scientific">Dyadobacter sediminis</name>
    <dbReference type="NCBI Taxonomy" id="1493691"/>
    <lineage>
        <taxon>Bacteria</taxon>
        <taxon>Pseudomonadati</taxon>
        <taxon>Bacteroidota</taxon>
        <taxon>Cytophagia</taxon>
        <taxon>Cytophagales</taxon>
        <taxon>Spirosomataceae</taxon>
        <taxon>Dyadobacter</taxon>
    </lineage>
</organism>
<dbReference type="Pfam" id="PF01850">
    <property type="entry name" value="PIN"/>
    <property type="match status" value="1"/>
</dbReference>
<evidence type="ECO:0000313" key="3">
    <source>
        <dbReference type="Proteomes" id="UP000309788"/>
    </source>
</evidence>
<feature type="domain" description="PIN" evidence="1">
    <location>
        <begin position="3"/>
        <end position="121"/>
    </location>
</feature>
<evidence type="ECO:0000259" key="1">
    <source>
        <dbReference type="Pfam" id="PF01850"/>
    </source>
</evidence>
<name>A0A5R9KA89_9BACT</name>
<dbReference type="Proteomes" id="UP000309788">
    <property type="component" value="Unassembled WGS sequence"/>
</dbReference>
<sequence length="127" mass="14749">MKYLLDTHILLWFINGDLELSANARQIINSPINCKFISIATFWEIAIKISIGKLEIKMPYAELDLYITRNGFVLLPITFQHTVALVNLPFYHRDPFDRIIIAQSFCENIPVISKDANFGNYKINTEW</sequence>
<dbReference type="EMBL" id="VCEI01000025">
    <property type="protein sequence ID" value="TLU91698.1"/>
    <property type="molecule type" value="Genomic_DNA"/>
</dbReference>
<accession>A0A5R9KA89</accession>
<dbReference type="PANTHER" id="PTHR36173">
    <property type="entry name" value="RIBONUCLEASE VAPC16-RELATED"/>
    <property type="match status" value="1"/>
</dbReference>
<keyword evidence="3" id="KW-1185">Reference proteome</keyword>
<dbReference type="InterPro" id="IPR052919">
    <property type="entry name" value="TA_system_RNase"/>
</dbReference>
<dbReference type="CDD" id="cd09872">
    <property type="entry name" value="PIN_Sll0205-like"/>
    <property type="match status" value="1"/>
</dbReference>
<dbReference type="RefSeq" id="WP_138281807.1">
    <property type="nucleotide sequence ID" value="NZ_BMGE01000003.1"/>
</dbReference>
<dbReference type="InterPro" id="IPR029060">
    <property type="entry name" value="PIN-like_dom_sf"/>
</dbReference>
<gene>
    <name evidence="2" type="ORF">FEM55_13000</name>
</gene>
<dbReference type="OrthoDB" id="9798990at2"/>
<dbReference type="InterPro" id="IPR002716">
    <property type="entry name" value="PIN_dom"/>
</dbReference>
<dbReference type="PANTHER" id="PTHR36173:SF2">
    <property type="entry name" value="RIBONUCLEASE VAPC16"/>
    <property type="match status" value="1"/>
</dbReference>